<feature type="region of interest" description="Disordered" evidence="1">
    <location>
        <begin position="304"/>
        <end position="334"/>
    </location>
</feature>
<feature type="region of interest" description="Disordered" evidence="1">
    <location>
        <begin position="86"/>
        <end position="112"/>
    </location>
</feature>
<accession>A0ABN9PYM2</accession>
<dbReference type="EMBL" id="CAUYUJ010001647">
    <property type="protein sequence ID" value="CAK0796927.1"/>
    <property type="molecule type" value="Genomic_DNA"/>
</dbReference>
<organism evidence="3 4">
    <name type="scientific">Prorocentrum cordatum</name>
    <dbReference type="NCBI Taxonomy" id="2364126"/>
    <lineage>
        <taxon>Eukaryota</taxon>
        <taxon>Sar</taxon>
        <taxon>Alveolata</taxon>
        <taxon>Dinophyceae</taxon>
        <taxon>Prorocentrales</taxon>
        <taxon>Prorocentraceae</taxon>
        <taxon>Prorocentrum</taxon>
    </lineage>
</organism>
<feature type="domain" description="Mei2-like C-terminal RNA recognition motif" evidence="2">
    <location>
        <begin position="157"/>
        <end position="249"/>
    </location>
</feature>
<evidence type="ECO:0000259" key="2">
    <source>
        <dbReference type="Pfam" id="PF04059"/>
    </source>
</evidence>
<evidence type="ECO:0000313" key="4">
    <source>
        <dbReference type="Proteomes" id="UP001189429"/>
    </source>
</evidence>
<dbReference type="SUPFAM" id="SSF54928">
    <property type="entry name" value="RNA-binding domain, RBD"/>
    <property type="match status" value="1"/>
</dbReference>
<dbReference type="InterPro" id="IPR007201">
    <property type="entry name" value="Mei2-like_Rrm_C"/>
</dbReference>
<gene>
    <name evidence="3" type="ORF">PCOR1329_LOCUS6157</name>
</gene>
<proteinExistence type="predicted"/>
<dbReference type="Pfam" id="PF04059">
    <property type="entry name" value="RRM_2"/>
    <property type="match status" value="1"/>
</dbReference>
<name>A0ABN9PYM2_9DINO</name>
<reference evidence="3" key="1">
    <citation type="submission" date="2023-10" db="EMBL/GenBank/DDBJ databases">
        <authorList>
            <person name="Chen Y."/>
            <person name="Shah S."/>
            <person name="Dougan E. K."/>
            <person name="Thang M."/>
            <person name="Chan C."/>
        </authorList>
    </citation>
    <scope>NUCLEOTIDE SEQUENCE [LARGE SCALE GENOMIC DNA]</scope>
</reference>
<protein>
    <recommendedName>
        <fullName evidence="2">Mei2-like C-terminal RNA recognition motif domain-containing protein</fullName>
    </recommendedName>
</protein>
<sequence length="350" mass="36859">MEPAKISIAARLPEHQPSLRGTILAWLPAPEAGAVAPRQPAFLVRLEGASAVGGSPLHAVLGAPLPAQAGLPRQASAAVARCPSELGNGTANADSHSPFRAPGTTPPSPRWKSLGPVGAVSERTVAPRLAALARPVAQQCFSVCPLKSPSPLDSDMTTAMVRHIPDTVSQDRFMAEVDEAGFEGLYDFLHVRTDLRSRHTAGRGVAFVNFLTPQVASDFYKAFQGRRPLGWHDPSSASLEVLPAKIQGFVANAVQHIPDGLCRGGPRRNRPTFLPKTREARLQLMALQRAAEGAPGTSQLAGAAECGRADAGQAGGSPAEGQVPARGCSRASRVQRHRYFTAAAKRSSHS</sequence>
<evidence type="ECO:0000313" key="3">
    <source>
        <dbReference type="EMBL" id="CAK0796927.1"/>
    </source>
</evidence>
<keyword evidence="4" id="KW-1185">Reference proteome</keyword>
<dbReference type="Proteomes" id="UP001189429">
    <property type="component" value="Unassembled WGS sequence"/>
</dbReference>
<evidence type="ECO:0000256" key="1">
    <source>
        <dbReference type="SAM" id="MobiDB-lite"/>
    </source>
</evidence>
<dbReference type="InterPro" id="IPR035979">
    <property type="entry name" value="RBD_domain_sf"/>
</dbReference>
<comment type="caution">
    <text evidence="3">The sequence shown here is derived from an EMBL/GenBank/DDBJ whole genome shotgun (WGS) entry which is preliminary data.</text>
</comment>